<organism evidence="2 3">
    <name type="scientific">Cryomyces minteri</name>
    <dbReference type="NCBI Taxonomy" id="331657"/>
    <lineage>
        <taxon>Eukaryota</taxon>
        <taxon>Fungi</taxon>
        <taxon>Dikarya</taxon>
        <taxon>Ascomycota</taxon>
        <taxon>Pezizomycotina</taxon>
        <taxon>Dothideomycetes</taxon>
        <taxon>Dothideomycetes incertae sedis</taxon>
        <taxon>Cryomyces</taxon>
    </lineage>
</organism>
<dbReference type="OrthoDB" id="5594178at2759"/>
<proteinExistence type="predicted"/>
<feature type="compositionally biased region" description="Polar residues" evidence="1">
    <location>
        <begin position="203"/>
        <end position="217"/>
    </location>
</feature>
<reference evidence="2 3" key="1">
    <citation type="submission" date="2017-03" db="EMBL/GenBank/DDBJ databases">
        <title>Genomes of endolithic fungi from Antarctica.</title>
        <authorList>
            <person name="Coleine C."/>
            <person name="Masonjones S."/>
            <person name="Stajich J.E."/>
        </authorList>
    </citation>
    <scope>NUCLEOTIDE SEQUENCE [LARGE SCALE GENOMIC DNA]</scope>
    <source>
        <strain evidence="2 3">CCFEE 5187</strain>
    </source>
</reference>
<dbReference type="GO" id="GO:0007163">
    <property type="term" value="P:establishment or maintenance of cell polarity"/>
    <property type="evidence" value="ECO:0007669"/>
    <property type="project" value="TreeGrafter"/>
</dbReference>
<dbReference type="Proteomes" id="UP000308768">
    <property type="component" value="Unassembled WGS sequence"/>
</dbReference>
<feature type="compositionally biased region" description="Acidic residues" evidence="1">
    <location>
        <begin position="373"/>
        <end position="383"/>
    </location>
</feature>
<feature type="non-terminal residue" evidence="2">
    <location>
        <position position="642"/>
    </location>
</feature>
<feature type="compositionally biased region" description="Polar residues" evidence="1">
    <location>
        <begin position="325"/>
        <end position="334"/>
    </location>
</feature>
<feature type="region of interest" description="Disordered" evidence="1">
    <location>
        <begin position="158"/>
        <end position="293"/>
    </location>
</feature>
<dbReference type="InterPro" id="IPR051664">
    <property type="entry name" value="MYND-type_zinc_finger"/>
</dbReference>
<accession>A0A4U0WB06</accession>
<sequence>MRELNFSIPSANKASVGITTALYDRRALDCTSTLPLINSLNNLAYLTTSSARIRDILTVDGGVERLVGILKEGRRSEEMLETWKWNLAFQCVVNVGVRGSEGVRTRVVEADVVPVIATILDNYIQVVEKCRERAEVEPPPPPIEIPSTFQEQPVAENARMDPTPVPLPLGASARSSSYSGLTSHQARHLPRGQLSPDWRMPRGTQQQTPPRASSHSTTHAERATVFMPETTQPHARGASLDSLASPEQGPVQVGSFGRVSHTGIRNGIAEQRSEPSSAFALRHGTTSPRNELSADVDEVDLGLRPVREVDRLLSTLPTLQRELDGSSQPDTPITPNAPLLRPSHSRTASATNIRNRTRPSIRHHLSMSGSGESDNDVDTQAEEGEMVSDGSAETVTNRVPHEADPGVTVQIQQTVDEDGDIDMEDIMANNRSEGIVAVVEASAMPADVGMAATNPSIDEDINGEGSEIINITHRNAIDGSIVNPAAMTTTTPVAIGFPPTQFQLPQVNVVNTTPQPGAPQNPANWYTNPNTAPRLSRGVISPREGSAAAGSATGSTIDLHSYAVAGIAAMPRDEDVLMSLQLLAYVSKYCNLRHYFQKSHLVPRLKIGQDIALLNEPNPANLAKLKPISEEELDKEWDEEFL</sequence>
<dbReference type="EMBL" id="NAJN01001957">
    <property type="protein sequence ID" value="TKA59742.1"/>
    <property type="molecule type" value="Genomic_DNA"/>
</dbReference>
<evidence type="ECO:0000313" key="2">
    <source>
        <dbReference type="EMBL" id="TKA59742.1"/>
    </source>
</evidence>
<dbReference type="GO" id="GO:1990304">
    <property type="term" value="C:MUB1-RAD6-UBR2 ubiquitin ligase complex"/>
    <property type="evidence" value="ECO:0007669"/>
    <property type="project" value="TreeGrafter"/>
</dbReference>
<comment type="caution">
    <text evidence="2">The sequence shown here is derived from an EMBL/GenBank/DDBJ whole genome shotgun (WGS) entry which is preliminary data.</text>
</comment>
<evidence type="ECO:0000256" key="1">
    <source>
        <dbReference type="SAM" id="MobiDB-lite"/>
    </source>
</evidence>
<feature type="compositionally biased region" description="Polar residues" evidence="1">
    <location>
        <begin position="173"/>
        <end position="184"/>
    </location>
</feature>
<feature type="compositionally biased region" description="Basic residues" evidence="1">
    <location>
        <begin position="355"/>
        <end position="365"/>
    </location>
</feature>
<feature type="region of interest" description="Disordered" evidence="1">
    <location>
        <begin position="320"/>
        <end position="383"/>
    </location>
</feature>
<keyword evidence="3" id="KW-1185">Reference proteome</keyword>
<evidence type="ECO:0000313" key="3">
    <source>
        <dbReference type="Proteomes" id="UP000308768"/>
    </source>
</evidence>
<dbReference type="AlphaFoldDB" id="A0A4U0WB06"/>
<gene>
    <name evidence="2" type="ORF">B0A49_10892</name>
</gene>
<evidence type="ECO:0008006" key="4">
    <source>
        <dbReference type="Google" id="ProtNLM"/>
    </source>
</evidence>
<protein>
    <recommendedName>
        <fullName evidence="4">MYND-type zinc finger protein samB</fullName>
    </recommendedName>
</protein>
<name>A0A4U0WB06_9PEZI</name>
<feature type="compositionally biased region" description="Polar residues" evidence="1">
    <location>
        <begin position="345"/>
        <end position="354"/>
    </location>
</feature>
<dbReference type="PANTHER" id="PTHR47442:SF1">
    <property type="entry name" value="MYND-TYPE ZINC FINGER PROTEIN MUB1"/>
    <property type="match status" value="1"/>
</dbReference>
<dbReference type="GO" id="GO:0006511">
    <property type="term" value="P:ubiquitin-dependent protein catabolic process"/>
    <property type="evidence" value="ECO:0007669"/>
    <property type="project" value="TreeGrafter"/>
</dbReference>
<dbReference type="PANTHER" id="PTHR47442">
    <property type="entry name" value="MYND-TYPE ZINC FINGER PROTEIN MUB1"/>
    <property type="match status" value="1"/>
</dbReference>